<feature type="non-terminal residue" evidence="1">
    <location>
        <position position="1"/>
    </location>
</feature>
<keyword evidence="2" id="KW-1185">Reference proteome</keyword>
<evidence type="ECO:0000313" key="2">
    <source>
        <dbReference type="Proteomes" id="UP000499080"/>
    </source>
</evidence>
<comment type="caution">
    <text evidence="1">The sequence shown here is derived from an EMBL/GenBank/DDBJ whole genome shotgun (WGS) entry which is preliminary data.</text>
</comment>
<evidence type="ECO:0000313" key="1">
    <source>
        <dbReference type="EMBL" id="GBN29797.1"/>
    </source>
</evidence>
<gene>
    <name evidence="1" type="ORF">AVEN_267198_1</name>
</gene>
<sequence length="55" mass="6085">KLYLGSDAVPILAWFINRLVGICPSTCGMNTYEVVKLEFRSLYPLPSVGCCDFSP</sequence>
<organism evidence="1 2">
    <name type="scientific">Araneus ventricosus</name>
    <name type="common">Orbweaver spider</name>
    <name type="synonym">Epeira ventricosa</name>
    <dbReference type="NCBI Taxonomy" id="182803"/>
    <lineage>
        <taxon>Eukaryota</taxon>
        <taxon>Metazoa</taxon>
        <taxon>Ecdysozoa</taxon>
        <taxon>Arthropoda</taxon>
        <taxon>Chelicerata</taxon>
        <taxon>Arachnida</taxon>
        <taxon>Araneae</taxon>
        <taxon>Araneomorphae</taxon>
        <taxon>Entelegynae</taxon>
        <taxon>Araneoidea</taxon>
        <taxon>Araneidae</taxon>
        <taxon>Araneus</taxon>
    </lineage>
</organism>
<dbReference type="AlphaFoldDB" id="A0A4Y2MVD4"/>
<reference evidence="1 2" key="1">
    <citation type="journal article" date="2019" name="Sci. Rep.">
        <title>Orb-weaving spider Araneus ventricosus genome elucidates the spidroin gene catalogue.</title>
        <authorList>
            <person name="Kono N."/>
            <person name="Nakamura H."/>
            <person name="Ohtoshi R."/>
            <person name="Moran D.A.P."/>
            <person name="Shinohara A."/>
            <person name="Yoshida Y."/>
            <person name="Fujiwara M."/>
            <person name="Mori M."/>
            <person name="Tomita M."/>
            <person name="Arakawa K."/>
        </authorList>
    </citation>
    <scope>NUCLEOTIDE SEQUENCE [LARGE SCALE GENOMIC DNA]</scope>
</reference>
<dbReference type="Proteomes" id="UP000499080">
    <property type="component" value="Unassembled WGS sequence"/>
</dbReference>
<name>A0A4Y2MVD4_ARAVE</name>
<accession>A0A4Y2MVD4</accession>
<protein>
    <submittedName>
        <fullName evidence="1">Uncharacterized protein</fullName>
    </submittedName>
</protein>
<proteinExistence type="predicted"/>
<dbReference type="EMBL" id="BGPR01124503">
    <property type="protein sequence ID" value="GBN29797.1"/>
    <property type="molecule type" value="Genomic_DNA"/>
</dbReference>